<dbReference type="GeneID" id="36409579"/>
<name>A0A0P1AIZ0_PLAHL</name>
<reference evidence="2" key="1">
    <citation type="submission" date="2014-09" db="EMBL/GenBank/DDBJ databases">
        <authorList>
            <person name="Sharma Rahul"/>
            <person name="Thines Marco"/>
        </authorList>
    </citation>
    <scope>NUCLEOTIDE SEQUENCE [LARGE SCALE GENOMIC DNA]</scope>
</reference>
<proteinExistence type="predicted"/>
<protein>
    <submittedName>
        <fullName evidence="1">Uncharacterized protein</fullName>
    </submittedName>
</protein>
<evidence type="ECO:0000313" key="2">
    <source>
        <dbReference type="Proteomes" id="UP000054928"/>
    </source>
</evidence>
<accession>A0A0P1AIZ0</accession>
<keyword evidence="2" id="KW-1185">Reference proteome</keyword>
<sequence length="86" mass="9841">MCDSRSATVVYEKIHTALAAHTNPIRYNLPSSRQLNCGYSTVNVFTLFVFLAAQRLNQSGRDHYATCRTNTLEFRSKTFLIVIRIQ</sequence>
<dbReference type="Proteomes" id="UP000054928">
    <property type="component" value="Unassembled WGS sequence"/>
</dbReference>
<dbReference type="RefSeq" id="XP_024577687.1">
    <property type="nucleotide sequence ID" value="XM_024727074.2"/>
</dbReference>
<dbReference type="EMBL" id="CCYD01000553">
    <property type="protein sequence ID" value="CEG41318.1"/>
    <property type="molecule type" value="Genomic_DNA"/>
</dbReference>
<evidence type="ECO:0000313" key="1">
    <source>
        <dbReference type="EMBL" id="CEG41318.1"/>
    </source>
</evidence>
<dbReference type="AlphaFoldDB" id="A0A0P1AIZ0"/>
<organism evidence="1 2">
    <name type="scientific">Plasmopara halstedii</name>
    <name type="common">Downy mildew of sunflower</name>
    <dbReference type="NCBI Taxonomy" id="4781"/>
    <lineage>
        <taxon>Eukaryota</taxon>
        <taxon>Sar</taxon>
        <taxon>Stramenopiles</taxon>
        <taxon>Oomycota</taxon>
        <taxon>Peronosporomycetes</taxon>
        <taxon>Peronosporales</taxon>
        <taxon>Peronosporaceae</taxon>
        <taxon>Plasmopara</taxon>
    </lineage>
</organism>